<reference evidence="5 6" key="1">
    <citation type="submission" date="2024-09" db="EMBL/GenBank/DDBJ databases">
        <authorList>
            <person name="Sun Q."/>
            <person name="Mori K."/>
        </authorList>
    </citation>
    <scope>NUCLEOTIDE SEQUENCE [LARGE SCALE GENOMIC DNA]</scope>
    <source>
        <strain evidence="5 6">ATCC 51272</strain>
    </source>
</reference>
<dbReference type="EMBL" id="JBHLZF010000001">
    <property type="protein sequence ID" value="MFB9896430.1"/>
    <property type="molecule type" value="Genomic_DNA"/>
</dbReference>
<evidence type="ECO:0000259" key="4">
    <source>
        <dbReference type="PROSITE" id="PS51898"/>
    </source>
</evidence>
<dbReference type="SUPFAM" id="SSF56349">
    <property type="entry name" value="DNA breaking-rejoining enzymes"/>
    <property type="match status" value="1"/>
</dbReference>
<dbReference type="CDD" id="cd01185">
    <property type="entry name" value="INTN1_C_like"/>
    <property type="match status" value="1"/>
</dbReference>
<evidence type="ECO:0000256" key="3">
    <source>
        <dbReference type="ARBA" id="ARBA00023172"/>
    </source>
</evidence>
<name>A0ABV5ZGI1_9BACT</name>
<sequence length="418" mass="47800">MKKALSNTKVTVKLRKSVHHDNEWYLFIESYPVYKKGDNKPSRLVESVNRTISTPQWDMSSIARVLPDGSFNYKPKRDVNGIIQCKSRIDQEACIYADNVRKLRQHEYDNAALYSDREEEIIEQNERSAQDFIKYFIDIIDKRHPNSSNTIIVNWNRVGELLKIYSEGKPIPFKSVTVKLLEDIKMFLLRAPLGGNKKGTVSRNTASTYFAIVKAGVKQAFIDEYLTVDVSAKVKGIPSEDKLRASLTLDEVKRLADTPCESDVLRRASFFSILTGLRHIDIKNLKWKQISQTSNGSWRIDISQIKTKVGAYLPISEQAYAMCGTRPEDEELLVFAGLQNAAWISKPLKKWIEAAGIKKHITFHCFRHSYATLLKKPLYFDPFGQVEFAPVGHNMIDPCKVLVQGSILFYPFRYSGFS</sequence>
<accession>A0ABV5ZGI1</accession>
<proteinExistence type="inferred from homology"/>
<dbReference type="InterPro" id="IPR013762">
    <property type="entry name" value="Integrase-like_cat_sf"/>
</dbReference>
<dbReference type="Gene3D" id="1.10.150.130">
    <property type="match status" value="1"/>
</dbReference>
<dbReference type="InterPro" id="IPR002104">
    <property type="entry name" value="Integrase_catalytic"/>
</dbReference>
<evidence type="ECO:0000256" key="2">
    <source>
        <dbReference type="ARBA" id="ARBA00023125"/>
    </source>
</evidence>
<dbReference type="RefSeq" id="WP_075261862.1">
    <property type="nucleotide sequence ID" value="NZ_JADU01000030.1"/>
</dbReference>
<dbReference type="PANTHER" id="PTHR30349:SF64">
    <property type="entry name" value="PROPHAGE INTEGRASE INTD-RELATED"/>
    <property type="match status" value="1"/>
</dbReference>
<dbReference type="PROSITE" id="PS51898">
    <property type="entry name" value="TYR_RECOMBINASE"/>
    <property type="match status" value="1"/>
</dbReference>
<dbReference type="PANTHER" id="PTHR30349">
    <property type="entry name" value="PHAGE INTEGRASE-RELATED"/>
    <property type="match status" value="1"/>
</dbReference>
<keyword evidence="3" id="KW-0233">DNA recombination</keyword>
<keyword evidence="6" id="KW-1185">Reference proteome</keyword>
<keyword evidence="2" id="KW-0238">DNA-binding</keyword>
<dbReference type="InterPro" id="IPR011010">
    <property type="entry name" value="DNA_brk_join_enz"/>
</dbReference>
<comment type="caution">
    <text evidence="5">The sequence shown here is derived from an EMBL/GenBank/DDBJ whole genome shotgun (WGS) entry which is preliminary data.</text>
</comment>
<dbReference type="Proteomes" id="UP001589688">
    <property type="component" value="Unassembled WGS sequence"/>
</dbReference>
<dbReference type="Gene3D" id="1.10.443.10">
    <property type="entry name" value="Intergrase catalytic core"/>
    <property type="match status" value="1"/>
</dbReference>
<evidence type="ECO:0000313" key="5">
    <source>
        <dbReference type="EMBL" id="MFB9896430.1"/>
    </source>
</evidence>
<dbReference type="InterPro" id="IPR050090">
    <property type="entry name" value="Tyrosine_recombinase_XerCD"/>
</dbReference>
<dbReference type="InterPro" id="IPR025269">
    <property type="entry name" value="SAM-like_dom"/>
</dbReference>
<evidence type="ECO:0000313" key="6">
    <source>
        <dbReference type="Proteomes" id="UP001589688"/>
    </source>
</evidence>
<dbReference type="Pfam" id="PF00589">
    <property type="entry name" value="Phage_integrase"/>
    <property type="match status" value="1"/>
</dbReference>
<gene>
    <name evidence="5" type="ORF">ACFFK8_00965</name>
</gene>
<evidence type="ECO:0000256" key="1">
    <source>
        <dbReference type="ARBA" id="ARBA00008857"/>
    </source>
</evidence>
<feature type="domain" description="Tyr recombinase" evidence="4">
    <location>
        <begin position="242"/>
        <end position="418"/>
    </location>
</feature>
<comment type="similarity">
    <text evidence="1">Belongs to the 'phage' integrase family.</text>
</comment>
<organism evidence="5 6">
    <name type="scientific">Hallella seregens ATCC 51272</name>
    <dbReference type="NCBI Taxonomy" id="1336250"/>
    <lineage>
        <taxon>Bacteria</taxon>
        <taxon>Pseudomonadati</taxon>
        <taxon>Bacteroidota</taxon>
        <taxon>Bacteroidia</taxon>
        <taxon>Bacteroidales</taxon>
        <taxon>Prevotellaceae</taxon>
        <taxon>Hallella</taxon>
    </lineage>
</organism>
<dbReference type="InterPro" id="IPR010998">
    <property type="entry name" value="Integrase_recombinase_N"/>
</dbReference>
<dbReference type="Pfam" id="PF13102">
    <property type="entry name" value="Phage_int_SAM_5"/>
    <property type="match status" value="1"/>
</dbReference>
<protein>
    <submittedName>
        <fullName evidence="5">Site-specific integrase</fullName>
    </submittedName>
</protein>